<dbReference type="PROSITE" id="PS50943">
    <property type="entry name" value="HTH_CROC1"/>
    <property type="match status" value="1"/>
</dbReference>
<reference evidence="6" key="1">
    <citation type="journal article" date="2019" name="Int. J. Syst. Evol. Microbiol.">
        <title>The Global Catalogue of Microorganisms (GCM) 10K type strain sequencing project: providing services to taxonomists for standard genome sequencing and annotation.</title>
        <authorList>
            <consortium name="The Broad Institute Genomics Platform"/>
            <consortium name="The Broad Institute Genome Sequencing Center for Infectious Disease"/>
            <person name="Wu L."/>
            <person name="Ma J."/>
        </authorList>
    </citation>
    <scope>NUCLEOTIDE SEQUENCE [LARGE SCALE GENOMIC DNA]</scope>
    <source>
        <strain evidence="6">CCUG 56108</strain>
    </source>
</reference>
<keyword evidence="2" id="KW-0238">DNA-binding</keyword>
<dbReference type="PANTHER" id="PTHR46797">
    <property type="entry name" value="HTH-TYPE TRANSCRIPTIONAL REGULATOR"/>
    <property type="match status" value="1"/>
</dbReference>
<keyword evidence="1" id="KW-0805">Transcription regulation</keyword>
<gene>
    <name evidence="5" type="ORF">ACFQ4G_01495</name>
</gene>
<dbReference type="InterPro" id="IPR010982">
    <property type="entry name" value="Lambda_DNA-bd_dom_sf"/>
</dbReference>
<dbReference type="RefSeq" id="WP_238202950.1">
    <property type="nucleotide sequence ID" value="NZ_JBHTND010000002.1"/>
</dbReference>
<name>A0ABW3WTD2_9HYPH</name>
<dbReference type="InterPro" id="IPR001387">
    <property type="entry name" value="Cro/C1-type_HTH"/>
</dbReference>
<keyword evidence="6" id="KW-1185">Reference proteome</keyword>
<dbReference type="SUPFAM" id="SSF47413">
    <property type="entry name" value="lambda repressor-like DNA-binding domains"/>
    <property type="match status" value="1"/>
</dbReference>
<dbReference type="EMBL" id="JBHTND010000002">
    <property type="protein sequence ID" value="MFD1300258.1"/>
    <property type="molecule type" value="Genomic_DNA"/>
</dbReference>
<dbReference type="InterPro" id="IPR050807">
    <property type="entry name" value="TransReg_Diox_bact_type"/>
</dbReference>
<comment type="caution">
    <text evidence="5">The sequence shown here is derived from an EMBL/GenBank/DDBJ whole genome shotgun (WGS) entry which is preliminary data.</text>
</comment>
<proteinExistence type="predicted"/>
<evidence type="ECO:0000313" key="6">
    <source>
        <dbReference type="Proteomes" id="UP001597176"/>
    </source>
</evidence>
<evidence type="ECO:0000256" key="1">
    <source>
        <dbReference type="ARBA" id="ARBA00023015"/>
    </source>
</evidence>
<dbReference type="Proteomes" id="UP001597176">
    <property type="component" value="Unassembled WGS sequence"/>
</dbReference>
<evidence type="ECO:0000256" key="2">
    <source>
        <dbReference type="ARBA" id="ARBA00023125"/>
    </source>
</evidence>
<dbReference type="CDD" id="cd00093">
    <property type="entry name" value="HTH_XRE"/>
    <property type="match status" value="1"/>
</dbReference>
<keyword evidence="3" id="KW-0804">Transcription</keyword>
<organism evidence="5 6">
    <name type="scientific">Methylobacterium marchantiae</name>
    <dbReference type="NCBI Taxonomy" id="600331"/>
    <lineage>
        <taxon>Bacteria</taxon>
        <taxon>Pseudomonadati</taxon>
        <taxon>Pseudomonadota</taxon>
        <taxon>Alphaproteobacteria</taxon>
        <taxon>Hyphomicrobiales</taxon>
        <taxon>Methylobacteriaceae</taxon>
        <taxon>Methylobacterium</taxon>
    </lineage>
</organism>
<dbReference type="SMART" id="SM00530">
    <property type="entry name" value="HTH_XRE"/>
    <property type="match status" value="1"/>
</dbReference>
<evidence type="ECO:0000256" key="3">
    <source>
        <dbReference type="ARBA" id="ARBA00023163"/>
    </source>
</evidence>
<dbReference type="Pfam" id="PF13560">
    <property type="entry name" value="HTH_31"/>
    <property type="match status" value="1"/>
</dbReference>
<evidence type="ECO:0000259" key="4">
    <source>
        <dbReference type="PROSITE" id="PS50943"/>
    </source>
</evidence>
<feature type="domain" description="HTH cro/C1-type" evidence="4">
    <location>
        <begin position="11"/>
        <end position="65"/>
    </location>
</feature>
<accession>A0ABW3WTD2</accession>
<protein>
    <submittedName>
        <fullName evidence="5">Helix-turn-helix domain-containing protein</fullName>
    </submittedName>
</protein>
<dbReference type="PANTHER" id="PTHR46797:SF23">
    <property type="entry name" value="HTH-TYPE TRANSCRIPTIONAL REGULATOR SUTR"/>
    <property type="match status" value="1"/>
</dbReference>
<dbReference type="Gene3D" id="1.10.260.40">
    <property type="entry name" value="lambda repressor-like DNA-binding domains"/>
    <property type="match status" value="1"/>
</dbReference>
<evidence type="ECO:0000313" key="5">
    <source>
        <dbReference type="EMBL" id="MFD1300258.1"/>
    </source>
</evidence>
<sequence>MNARDMVGWNLRRLRVTKGLSQEALGLLAGCEPSYIGRIERGRENTTIETLEGLAAVLDAHISAFFVTPEAGAEKPASLRPGRKPKA</sequence>